<comment type="caution">
    <text evidence="2">The sequence shown here is derived from an EMBL/GenBank/DDBJ whole genome shotgun (WGS) entry which is preliminary data.</text>
</comment>
<feature type="compositionally biased region" description="Low complexity" evidence="1">
    <location>
        <begin position="1"/>
        <end position="12"/>
    </location>
</feature>
<dbReference type="EMBL" id="VSWD01000010">
    <property type="protein sequence ID" value="KAK3090996.1"/>
    <property type="molecule type" value="Genomic_DNA"/>
</dbReference>
<gene>
    <name evidence="2" type="ORF">FSP39_016330</name>
</gene>
<dbReference type="AlphaFoldDB" id="A0AA88XZA4"/>
<sequence>MSVPSATAAASTRTRKESRSSNPKARGTMTPKQSQIEGLEEFQSDSVYGNSYHCLKQGALLNVGCVPAL</sequence>
<keyword evidence="3" id="KW-1185">Reference proteome</keyword>
<name>A0AA88XZA4_PINIB</name>
<dbReference type="Proteomes" id="UP001186944">
    <property type="component" value="Unassembled WGS sequence"/>
</dbReference>
<accession>A0AA88XZA4</accession>
<reference evidence="2" key="1">
    <citation type="submission" date="2019-08" db="EMBL/GenBank/DDBJ databases">
        <title>The improved chromosome-level genome for the pearl oyster Pinctada fucata martensii using PacBio sequencing and Hi-C.</title>
        <authorList>
            <person name="Zheng Z."/>
        </authorList>
    </citation>
    <scope>NUCLEOTIDE SEQUENCE</scope>
    <source>
        <strain evidence="2">ZZ-2019</strain>
        <tissue evidence="2">Adductor muscle</tissue>
    </source>
</reference>
<organism evidence="2 3">
    <name type="scientific">Pinctada imbricata</name>
    <name type="common">Atlantic pearl-oyster</name>
    <name type="synonym">Pinctada martensii</name>
    <dbReference type="NCBI Taxonomy" id="66713"/>
    <lineage>
        <taxon>Eukaryota</taxon>
        <taxon>Metazoa</taxon>
        <taxon>Spiralia</taxon>
        <taxon>Lophotrochozoa</taxon>
        <taxon>Mollusca</taxon>
        <taxon>Bivalvia</taxon>
        <taxon>Autobranchia</taxon>
        <taxon>Pteriomorphia</taxon>
        <taxon>Pterioida</taxon>
        <taxon>Pterioidea</taxon>
        <taxon>Pteriidae</taxon>
        <taxon>Pinctada</taxon>
    </lineage>
</organism>
<evidence type="ECO:0000256" key="1">
    <source>
        <dbReference type="SAM" id="MobiDB-lite"/>
    </source>
</evidence>
<proteinExistence type="predicted"/>
<protein>
    <submittedName>
        <fullName evidence="2">Uncharacterized protein</fullName>
    </submittedName>
</protein>
<feature type="region of interest" description="Disordered" evidence="1">
    <location>
        <begin position="1"/>
        <end position="37"/>
    </location>
</feature>
<evidence type="ECO:0000313" key="3">
    <source>
        <dbReference type="Proteomes" id="UP001186944"/>
    </source>
</evidence>
<evidence type="ECO:0000313" key="2">
    <source>
        <dbReference type="EMBL" id="KAK3090996.1"/>
    </source>
</evidence>